<proteinExistence type="predicted"/>
<protein>
    <submittedName>
        <fullName evidence="1">Uncharacterized protein</fullName>
    </submittedName>
</protein>
<reference evidence="1" key="1">
    <citation type="submission" date="2020-04" db="EMBL/GenBank/DDBJ databases">
        <title>Deep metagenomics examines the oral microbiome during advanced dental caries in children, revealing novel taxa and co-occurrences with host molecules.</title>
        <authorList>
            <person name="Baker J.L."/>
            <person name="Morton J.T."/>
            <person name="Dinis M."/>
            <person name="Alvarez R."/>
            <person name="Tran N.C."/>
            <person name="Knight R."/>
            <person name="Edlund A."/>
        </authorList>
    </citation>
    <scope>NUCLEOTIDE SEQUENCE</scope>
    <source>
        <strain evidence="1">JCVI_24_bin.8</strain>
    </source>
</reference>
<evidence type="ECO:0000313" key="1">
    <source>
        <dbReference type="EMBL" id="MBF1352370.1"/>
    </source>
</evidence>
<gene>
    <name evidence="1" type="ORF">HXM71_04535</name>
</gene>
<name>A0A930H9G0_9FIRM</name>
<dbReference type="Proteomes" id="UP000722050">
    <property type="component" value="Unassembled WGS sequence"/>
</dbReference>
<evidence type="ECO:0000313" key="2">
    <source>
        <dbReference type="Proteomes" id="UP000722050"/>
    </source>
</evidence>
<accession>A0A930H9G0</accession>
<comment type="caution">
    <text evidence="1">The sequence shown here is derived from an EMBL/GenBank/DDBJ whole genome shotgun (WGS) entry which is preliminary data.</text>
</comment>
<dbReference type="EMBL" id="JABZQH010000142">
    <property type="protein sequence ID" value="MBF1352370.1"/>
    <property type="molecule type" value="Genomic_DNA"/>
</dbReference>
<sequence length="124" mass="14099">MGWKADGFARMGCVLGGRDALSVYGYCSSDNYMTFLEFEDVKEELLRGFCLIKGNGSYNIVDGVKCSPMPKAMIDLMKFDYDDSAINESLDCMTDEEIESIKEYAEKTNNSKILKDKRWSEYFG</sequence>
<dbReference type="AlphaFoldDB" id="A0A930H9G0"/>
<organism evidence="1 2">
    <name type="scientific">Mogibacterium diversum</name>
    <dbReference type="NCBI Taxonomy" id="114527"/>
    <lineage>
        <taxon>Bacteria</taxon>
        <taxon>Bacillati</taxon>
        <taxon>Bacillota</taxon>
        <taxon>Clostridia</taxon>
        <taxon>Peptostreptococcales</taxon>
        <taxon>Anaerovoracaceae</taxon>
        <taxon>Mogibacterium</taxon>
    </lineage>
</organism>